<evidence type="ECO:0000313" key="2">
    <source>
        <dbReference type="Proteomes" id="UP000806542"/>
    </source>
</evidence>
<dbReference type="RefSeq" id="WP_226393551.1">
    <property type="nucleotide sequence ID" value="NZ_JADCKB010000030.1"/>
</dbReference>
<sequence length="100" mass="11002">MCRRDYRIGYQSLCFQITEGILKRFNDFSIISSAIVPQLHFIPVKAVGIGNIKHIVKVMAALVFTEQGNSFCAFVNPAAQFIVPYRKACTGCCVGALGID</sequence>
<organism evidence="1 2">
    <name type="scientific">Ructibacterium gallinarum</name>
    <dbReference type="NCBI Taxonomy" id="2779355"/>
    <lineage>
        <taxon>Bacteria</taxon>
        <taxon>Bacillati</taxon>
        <taxon>Bacillota</taxon>
        <taxon>Clostridia</taxon>
        <taxon>Eubacteriales</taxon>
        <taxon>Oscillospiraceae</taxon>
        <taxon>Ructibacterium</taxon>
    </lineage>
</organism>
<proteinExistence type="predicted"/>
<accession>A0A9D5M7K5</accession>
<protein>
    <submittedName>
        <fullName evidence="1">Uncharacterized protein</fullName>
    </submittedName>
</protein>
<reference evidence="1" key="1">
    <citation type="submission" date="2020-10" db="EMBL/GenBank/DDBJ databases">
        <title>ChiBAC.</title>
        <authorList>
            <person name="Zenner C."/>
            <person name="Hitch T.C.A."/>
            <person name="Clavel T."/>
        </authorList>
    </citation>
    <scope>NUCLEOTIDE SEQUENCE</scope>
    <source>
        <strain evidence="1">DSM 107454</strain>
    </source>
</reference>
<evidence type="ECO:0000313" key="1">
    <source>
        <dbReference type="EMBL" id="MBE5041012.1"/>
    </source>
</evidence>
<comment type="caution">
    <text evidence="1">The sequence shown here is derived from an EMBL/GenBank/DDBJ whole genome shotgun (WGS) entry which is preliminary data.</text>
</comment>
<gene>
    <name evidence="1" type="ORF">INF28_11135</name>
</gene>
<keyword evidence="2" id="KW-1185">Reference proteome</keyword>
<dbReference type="Proteomes" id="UP000806542">
    <property type="component" value="Unassembled WGS sequence"/>
</dbReference>
<dbReference type="AlphaFoldDB" id="A0A9D5M7K5"/>
<name>A0A9D5M7K5_9FIRM</name>
<dbReference type="EMBL" id="JADCKB010000030">
    <property type="protein sequence ID" value="MBE5041012.1"/>
    <property type="molecule type" value="Genomic_DNA"/>
</dbReference>